<name>A0A3E0VB25_9MICO</name>
<protein>
    <submittedName>
        <fullName evidence="3">DUF305 domain-containing protein</fullName>
    </submittedName>
</protein>
<dbReference type="Gene3D" id="1.20.1260.10">
    <property type="match status" value="1"/>
</dbReference>
<keyword evidence="4" id="KW-1185">Reference proteome</keyword>
<dbReference type="PANTHER" id="PTHR36933:SF1">
    <property type="entry name" value="SLL0788 PROTEIN"/>
    <property type="match status" value="1"/>
</dbReference>
<feature type="chain" id="PRO_5038536106" evidence="1">
    <location>
        <begin position="27"/>
        <end position="209"/>
    </location>
</feature>
<proteinExistence type="predicted"/>
<accession>A0A3E0VB25</accession>
<dbReference type="InterPro" id="IPR005183">
    <property type="entry name" value="DUF305_CopM-like"/>
</dbReference>
<dbReference type="AlphaFoldDB" id="A0A3E0VB25"/>
<dbReference type="OrthoDB" id="26872at2"/>
<reference evidence="3 4" key="1">
    <citation type="submission" date="2017-04" db="EMBL/GenBank/DDBJ databases">
        <title>Comparative genome analysis of Subtercola boreus.</title>
        <authorList>
            <person name="Cho Y.-J."/>
            <person name="Cho A."/>
            <person name="Kim O.-S."/>
            <person name="Lee J.-I."/>
        </authorList>
    </citation>
    <scope>NUCLEOTIDE SEQUENCE [LARGE SCALE GENOMIC DNA]</scope>
    <source>
        <strain evidence="3 4">K300</strain>
    </source>
</reference>
<dbReference type="InterPro" id="IPR012347">
    <property type="entry name" value="Ferritin-like"/>
</dbReference>
<dbReference type="Proteomes" id="UP000256486">
    <property type="component" value="Unassembled WGS sequence"/>
</dbReference>
<dbReference type="Pfam" id="PF03713">
    <property type="entry name" value="DUF305"/>
    <property type="match status" value="1"/>
</dbReference>
<sequence>MDNYLMPKLRTTLTVTAALAAAVTLAACSSSTGSMGGMNHGGAAMSSAPTMTAGTNNTADVTFVTGMIPHHTQAVTMVDSLLKKDGIDPKVIALAAQIKAEQAPEIDTMTGWLTTWGVPESTGISGMDMGTGMGMMSEEDMSALDAATGTEASKLFLTQMTQHHEGAIGMANTEVSSGQDPDALALAKNIVSSQTEEIQTMTDLLNTIQ</sequence>
<evidence type="ECO:0000313" key="3">
    <source>
        <dbReference type="EMBL" id="RFA06560.1"/>
    </source>
</evidence>
<comment type="caution">
    <text evidence="3">The sequence shown here is derived from an EMBL/GenBank/DDBJ whole genome shotgun (WGS) entry which is preliminary data.</text>
</comment>
<dbReference type="PANTHER" id="PTHR36933">
    <property type="entry name" value="SLL0788 PROTEIN"/>
    <property type="match status" value="1"/>
</dbReference>
<feature type="signal peptide" evidence="1">
    <location>
        <begin position="1"/>
        <end position="26"/>
    </location>
</feature>
<evidence type="ECO:0000256" key="1">
    <source>
        <dbReference type="SAM" id="SignalP"/>
    </source>
</evidence>
<dbReference type="EMBL" id="NBWZ01000002">
    <property type="protein sequence ID" value="RFA06560.1"/>
    <property type="molecule type" value="Genomic_DNA"/>
</dbReference>
<evidence type="ECO:0000313" key="4">
    <source>
        <dbReference type="Proteomes" id="UP000256486"/>
    </source>
</evidence>
<organism evidence="3 4">
    <name type="scientific">Subtercola boreus</name>
    <dbReference type="NCBI Taxonomy" id="120213"/>
    <lineage>
        <taxon>Bacteria</taxon>
        <taxon>Bacillati</taxon>
        <taxon>Actinomycetota</taxon>
        <taxon>Actinomycetes</taxon>
        <taxon>Micrococcales</taxon>
        <taxon>Microbacteriaceae</taxon>
        <taxon>Subtercola</taxon>
    </lineage>
</organism>
<keyword evidence="1" id="KW-0732">Signal</keyword>
<gene>
    <name evidence="3" type="ORF">B7R54_19125</name>
</gene>
<evidence type="ECO:0000259" key="2">
    <source>
        <dbReference type="Pfam" id="PF03713"/>
    </source>
</evidence>
<feature type="domain" description="DUF305" evidence="2">
    <location>
        <begin position="60"/>
        <end position="205"/>
    </location>
</feature>